<accession>A0AAE3GLA5</accession>
<name>A0AAE3GLA5_9PSEU</name>
<dbReference type="PROSITE" id="PS51257">
    <property type="entry name" value="PROKAR_LIPOPROTEIN"/>
    <property type="match status" value="1"/>
</dbReference>
<gene>
    <name evidence="6" type="ORF">LX83_006274</name>
</gene>
<feature type="compositionally biased region" description="Basic and acidic residues" evidence="3">
    <location>
        <begin position="46"/>
        <end position="56"/>
    </location>
</feature>
<evidence type="ECO:0000256" key="3">
    <source>
        <dbReference type="SAM" id="MobiDB-lite"/>
    </source>
</evidence>
<keyword evidence="7" id="KW-1185">Reference proteome</keyword>
<evidence type="ECO:0000256" key="1">
    <source>
        <dbReference type="ARBA" id="ARBA00010062"/>
    </source>
</evidence>
<dbReference type="CDD" id="cd06342">
    <property type="entry name" value="PBP1_ABC_LIVBP-like"/>
    <property type="match status" value="1"/>
</dbReference>
<dbReference type="AlphaFoldDB" id="A0AAE3GLA5"/>
<dbReference type="EMBL" id="JAMTCK010000018">
    <property type="protein sequence ID" value="MCP2169389.1"/>
    <property type="molecule type" value="Genomic_DNA"/>
</dbReference>
<proteinExistence type="inferred from homology"/>
<evidence type="ECO:0000256" key="4">
    <source>
        <dbReference type="SAM" id="SignalP"/>
    </source>
</evidence>
<reference evidence="6" key="1">
    <citation type="submission" date="2022-06" db="EMBL/GenBank/DDBJ databases">
        <title>Genomic Encyclopedia of Archaeal and Bacterial Type Strains, Phase II (KMG-II): from individual species to whole genera.</title>
        <authorList>
            <person name="Goeker M."/>
        </authorList>
    </citation>
    <scope>NUCLEOTIDE SEQUENCE</scope>
    <source>
        <strain evidence="6">DSM 43935</strain>
    </source>
</reference>
<dbReference type="Gene3D" id="3.40.50.2300">
    <property type="match status" value="2"/>
</dbReference>
<sequence>MSGARLTRVLMLAAATSLVLGACAARTDTASGGDTAGTGNASAPDKPADAADPRGDGTAKCSGAAIAYAGTINGANAALGLNILYGVQLAVNQHNEANKDCQVELKQFDTEGTPDRATGVVPQVVNDSAILGVVGLPFSGESKATGDVFNQAGLVTITPSATNPELTTHGWKTFFRALGNDAVQGPAAAKFLTDNLKATKVCVIKDDSEYGTGLANAVVQALGDKASCQESVKTKQTDFAAVVGKVQSENPDAIFYAGYYQEAAPFAQQLFDKGVQAKFVAPDGVKDEEFVKGAGDAAPNSFFTCPCVPADAFTDFTNGYKQLANREPGTYSPEGYDAATILLKGIDKGITDRAGMLDFVRNYDGQGLTKRFKWDANGELTQTPVWSYKVDGGKIVKNVEIG</sequence>
<feature type="region of interest" description="Disordered" evidence="3">
    <location>
        <begin position="30"/>
        <end position="56"/>
    </location>
</feature>
<dbReference type="Pfam" id="PF13458">
    <property type="entry name" value="Peripla_BP_6"/>
    <property type="match status" value="1"/>
</dbReference>
<organism evidence="6 7">
    <name type="scientific">Goodfellowiella coeruleoviolacea</name>
    <dbReference type="NCBI Taxonomy" id="334858"/>
    <lineage>
        <taxon>Bacteria</taxon>
        <taxon>Bacillati</taxon>
        <taxon>Actinomycetota</taxon>
        <taxon>Actinomycetes</taxon>
        <taxon>Pseudonocardiales</taxon>
        <taxon>Pseudonocardiaceae</taxon>
        <taxon>Goodfellowiella</taxon>
    </lineage>
</organism>
<evidence type="ECO:0000256" key="2">
    <source>
        <dbReference type="ARBA" id="ARBA00022729"/>
    </source>
</evidence>
<dbReference type="Proteomes" id="UP001206128">
    <property type="component" value="Unassembled WGS sequence"/>
</dbReference>
<feature type="compositionally biased region" description="Low complexity" evidence="3">
    <location>
        <begin position="30"/>
        <end position="45"/>
    </location>
</feature>
<feature type="domain" description="Leucine-binding protein" evidence="5">
    <location>
        <begin position="66"/>
        <end position="394"/>
    </location>
</feature>
<keyword evidence="2 4" id="KW-0732">Signal</keyword>
<dbReference type="InterPro" id="IPR028082">
    <property type="entry name" value="Peripla_BP_I"/>
</dbReference>
<comment type="similarity">
    <text evidence="1">Belongs to the leucine-binding protein family.</text>
</comment>
<protein>
    <submittedName>
        <fullName evidence="6">Branched-chain amino acid transport system substrate-binding protein</fullName>
    </submittedName>
</protein>
<evidence type="ECO:0000313" key="6">
    <source>
        <dbReference type="EMBL" id="MCP2169389.1"/>
    </source>
</evidence>
<evidence type="ECO:0000259" key="5">
    <source>
        <dbReference type="Pfam" id="PF13458"/>
    </source>
</evidence>
<dbReference type="SUPFAM" id="SSF53822">
    <property type="entry name" value="Periplasmic binding protein-like I"/>
    <property type="match status" value="1"/>
</dbReference>
<feature type="chain" id="PRO_5042251985" evidence="4">
    <location>
        <begin position="25"/>
        <end position="402"/>
    </location>
</feature>
<feature type="signal peptide" evidence="4">
    <location>
        <begin position="1"/>
        <end position="24"/>
    </location>
</feature>
<dbReference type="PANTHER" id="PTHR47151:SF2">
    <property type="entry name" value="AMINO ACID BINDING PROTEIN"/>
    <property type="match status" value="1"/>
</dbReference>
<dbReference type="InterPro" id="IPR028081">
    <property type="entry name" value="Leu-bd"/>
</dbReference>
<evidence type="ECO:0000313" key="7">
    <source>
        <dbReference type="Proteomes" id="UP001206128"/>
    </source>
</evidence>
<comment type="caution">
    <text evidence="6">The sequence shown here is derived from an EMBL/GenBank/DDBJ whole genome shotgun (WGS) entry which is preliminary data.</text>
</comment>
<dbReference type="PANTHER" id="PTHR47151">
    <property type="entry name" value="LEU/ILE/VAL-BINDING ABC TRANSPORTER SUBUNIT"/>
    <property type="match status" value="1"/>
</dbReference>